<evidence type="ECO:0000313" key="3">
    <source>
        <dbReference type="EMBL" id="MDR6868954.1"/>
    </source>
</evidence>
<evidence type="ECO:0000313" key="4">
    <source>
        <dbReference type="Proteomes" id="UP001259347"/>
    </source>
</evidence>
<comment type="caution">
    <text evidence="3">The sequence shown here is derived from an EMBL/GenBank/DDBJ whole genome shotgun (WGS) entry which is preliminary data.</text>
</comment>
<evidence type="ECO:0000256" key="2">
    <source>
        <dbReference type="SAM" id="MobiDB-lite"/>
    </source>
</evidence>
<organism evidence="3 4">
    <name type="scientific">Microbacterium resistens</name>
    <dbReference type="NCBI Taxonomy" id="156977"/>
    <lineage>
        <taxon>Bacteria</taxon>
        <taxon>Bacillati</taxon>
        <taxon>Actinomycetota</taxon>
        <taxon>Actinomycetes</taxon>
        <taxon>Micrococcales</taxon>
        <taxon>Microbacteriaceae</taxon>
        <taxon>Microbacterium</taxon>
    </lineage>
</organism>
<accession>A0ABU1SHC2</accession>
<feature type="coiled-coil region" evidence="1">
    <location>
        <begin position="271"/>
        <end position="298"/>
    </location>
</feature>
<proteinExistence type="predicted"/>
<keyword evidence="1" id="KW-0175">Coiled coil</keyword>
<sequence>MTDHERLIKETAKAIWIQRNAGDEIGWGEMAWAEITSPDDWSQEALDALEEARAALAVFEEANTPTDDEREALADFLDELHGPWVTEGGCDFRAWNQPWRPGDRRKVNESVDALLGWLRDHGFHRTVQGEPEEPDLPNGHAPVGKLSRFLQRRIANAQSELSSEVPEPSTAPAICSACGVPFHLVQHDEGCDARKMDEKAPEPQGACPQCRRTDGRHKLGCGERFDPEVHDELTRERDHHGIDPEPQGEPSDAAVSAKTWERRWKTLHTKYQERAAECERLRAALDGLNADVEDLLSVAGQSGVEKAKSHAIRTQLASIRRMRAALRAAVAVTEQGENR</sequence>
<reference evidence="3 4" key="1">
    <citation type="submission" date="2023-07" db="EMBL/GenBank/DDBJ databases">
        <title>Sorghum-associated microbial communities from plants grown in Nebraska, USA.</title>
        <authorList>
            <person name="Schachtman D."/>
        </authorList>
    </citation>
    <scope>NUCLEOTIDE SEQUENCE [LARGE SCALE GENOMIC DNA]</scope>
    <source>
        <strain evidence="3 4">2980</strain>
    </source>
</reference>
<dbReference type="RefSeq" id="WP_310023254.1">
    <property type="nucleotide sequence ID" value="NZ_JAVDUM010000019.1"/>
</dbReference>
<gene>
    <name evidence="3" type="ORF">J2Y69_003580</name>
</gene>
<protein>
    <submittedName>
        <fullName evidence="3">Uncharacterized protein</fullName>
    </submittedName>
</protein>
<keyword evidence="4" id="KW-1185">Reference proteome</keyword>
<dbReference type="Proteomes" id="UP001259347">
    <property type="component" value="Unassembled WGS sequence"/>
</dbReference>
<name>A0ABU1SHC2_9MICO</name>
<feature type="region of interest" description="Disordered" evidence="2">
    <location>
        <begin position="218"/>
        <end position="257"/>
    </location>
</feature>
<evidence type="ECO:0000256" key="1">
    <source>
        <dbReference type="SAM" id="Coils"/>
    </source>
</evidence>
<feature type="compositionally biased region" description="Basic and acidic residues" evidence="2">
    <location>
        <begin position="218"/>
        <end position="243"/>
    </location>
</feature>
<dbReference type="EMBL" id="JAVDUM010000019">
    <property type="protein sequence ID" value="MDR6868954.1"/>
    <property type="molecule type" value="Genomic_DNA"/>
</dbReference>